<dbReference type="AlphaFoldDB" id="A0A061D0J8"/>
<dbReference type="KEGG" id="bbig:BBBOND_0106250"/>
<evidence type="ECO:0000313" key="2">
    <source>
        <dbReference type="EMBL" id="CDR94316.1"/>
    </source>
</evidence>
<dbReference type="RefSeq" id="XP_012766502.1">
    <property type="nucleotide sequence ID" value="XM_012911048.1"/>
</dbReference>
<dbReference type="OrthoDB" id="359083at2759"/>
<dbReference type="EMBL" id="LK391707">
    <property type="protein sequence ID" value="CDR94316.1"/>
    <property type="molecule type" value="Genomic_DNA"/>
</dbReference>
<keyword evidence="1" id="KW-0812">Transmembrane</keyword>
<sequence>MLAQCCRLSRLRGGTPTPFWTTYVHSPGLRINVRYAYWPPPANKRSRLIELRVKLVDALIALYLLVLTSVQLPSGKKFFVFRGKRDADGKLEPVVCFIDRNGDRLTSLNSEELQQLQQLTQRIRTYFDLWQQKQ</sequence>
<keyword evidence="1" id="KW-1133">Transmembrane helix</keyword>
<dbReference type="Pfam" id="PF23519">
    <property type="entry name" value="Microp_apicomplexa_10"/>
    <property type="match status" value="1"/>
</dbReference>
<evidence type="ECO:0000256" key="1">
    <source>
        <dbReference type="SAM" id="Phobius"/>
    </source>
</evidence>
<gene>
    <name evidence="2" type="ORF">BBBOND_0106250</name>
</gene>
<reference evidence="3" key="1">
    <citation type="journal article" date="2014" name="Nucleic Acids Res.">
        <title>The evolutionary dynamics of variant antigen genes in Babesia reveal a history of genomic innovation underlying host-parasite interaction.</title>
        <authorList>
            <person name="Jackson A.P."/>
            <person name="Otto T.D."/>
            <person name="Darby A."/>
            <person name="Ramaprasad A."/>
            <person name="Xia D."/>
            <person name="Echaide I.E."/>
            <person name="Farber M."/>
            <person name="Gahlot S."/>
            <person name="Gamble J."/>
            <person name="Gupta D."/>
            <person name="Gupta Y."/>
            <person name="Jackson L."/>
            <person name="Malandrin L."/>
            <person name="Malas T.B."/>
            <person name="Moussa E."/>
            <person name="Nair M."/>
            <person name="Reid A.J."/>
            <person name="Sanders M."/>
            <person name="Sharma J."/>
            <person name="Tracey A."/>
            <person name="Quail M.A."/>
            <person name="Weir W."/>
            <person name="Wastling J.M."/>
            <person name="Hall N."/>
            <person name="Willadsen P."/>
            <person name="Lingelbach K."/>
            <person name="Shiels B."/>
            <person name="Tait A."/>
            <person name="Berriman M."/>
            <person name="Allred D.R."/>
            <person name="Pain A."/>
        </authorList>
    </citation>
    <scope>NUCLEOTIDE SEQUENCE [LARGE SCALE GENOMIC DNA]</scope>
    <source>
        <strain evidence="3">Bond</strain>
    </source>
</reference>
<dbReference type="GeneID" id="24562857"/>
<organism evidence="2 3">
    <name type="scientific">Babesia bigemina</name>
    <dbReference type="NCBI Taxonomy" id="5866"/>
    <lineage>
        <taxon>Eukaryota</taxon>
        <taxon>Sar</taxon>
        <taxon>Alveolata</taxon>
        <taxon>Apicomplexa</taxon>
        <taxon>Aconoidasida</taxon>
        <taxon>Piroplasmida</taxon>
        <taxon>Babesiidae</taxon>
        <taxon>Babesia</taxon>
    </lineage>
</organism>
<dbReference type="VEuPathDB" id="PiroplasmaDB:BBBOND_0106250"/>
<proteinExistence type="predicted"/>
<evidence type="ECO:0000313" key="3">
    <source>
        <dbReference type="Proteomes" id="UP000033188"/>
    </source>
</evidence>
<feature type="transmembrane region" description="Helical" evidence="1">
    <location>
        <begin position="55"/>
        <end position="72"/>
    </location>
</feature>
<dbReference type="InterPro" id="IPR056349">
    <property type="entry name" value="Microp_apicomplexa_10"/>
</dbReference>
<accession>A0A061D0J8</accession>
<protein>
    <submittedName>
        <fullName evidence="2">Uncharacterized protein</fullName>
    </submittedName>
</protein>
<dbReference type="Proteomes" id="UP000033188">
    <property type="component" value="Chromosome 1"/>
</dbReference>
<keyword evidence="3" id="KW-1185">Reference proteome</keyword>
<keyword evidence="1" id="KW-0472">Membrane</keyword>
<name>A0A061D0J8_BABBI</name>